<evidence type="ECO:0000256" key="1">
    <source>
        <dbReference type="ARBA" id="ARBA00004651"/>
    </source>
</evidence>
<dbReference type="InterPro" id="IPR002293">
    <property type="entry name" value="AA/rel_permease1"/>
</dbReference>
<dbReference type="GO" id="GO:0022857">
    <property type="term" value="F:transmembrane transporter activity"/>
    <property type="evidence" value="ECO:0007669"/>
    <property type="project" value="InterPro"/>
</dbReference>
<reference evidence="7 8" key="1">
    <citation type="journal article" date="2019" name="Environ. Microbiol.">
        <title>Species interactions and distinct microbial communities in high Arctic permafrost affected cryosols are associated with the CH4 and CO2 gas fluxes.</title>
        <authorList>
            <person name="Altshuler I."/>
            <person name="Hamel J."/>
            <person name="Turney S."/>
            <person name="Magnuson E."/>
            <person name="Levesque R."/>
            <person name="Greer C."/>
            <person name="Whyte L.G."/>
        </authorList>
    </citation>
    <scope>NUCLEOTIDE SEQUENCE [LARGE SCALE GENOMIC DNA]</scope>
    <source>
        <strain evidence="7 8">S9.3A</strain>
    </source>
</reference>
<comment type="caution">
    <text evidence="7">The sequence shown here is derived from an EMBL/GenBank/DDBJ whole genome shotgun (WGS) entry which is preliminary data.</text>
</comment>
<feature type="transmembrane region" description="Helical" evidence="6">
    <location>
        <begin position="87"/>
        <end position="103"/>
    </location>
</feature>
<dbReference type="AlphaFoldDB" id="A0A502D222"/>
<dbReference type="EMBL" id="RCZM01000001">
    <property type="protein sequence ID" value="TPG19607.1"/>
    <property type="molecule type" value="Genomic_DNA"/>
</dbReference>
<evidence type="ECO:0000313" key="7">
    <source>
        <dbReference type="EMBL" id="TPG19607.1"/>
    </source>
</evidence>
<feature type="transmembrane region" description="Helical" evidence="6">
    <location>
        <begin position="45"/>
        <end position="66"/>
    </location>
</feature>
<evidence type="ECO:0000256" key="3">
    <source>
        <dbReference type="ARBA" id="ARBA00022692"/>
    </source>
</evidence>
<evidence type="ECO:0000256" key="5">
    <source>
        <dbReference type="ARBA" id="ARBA00023136"/>
    </source>
</evidence>
<evidence type="ECO:0000256" key="6">
    <source>
        <dbReference type="SAM" id="Phobius"/>
    </source>
</evidence>
<feature type="transmembrane region" description="Helical" evidence="6">
    <location>
        <begin position="348"/>
        <end position="369"/>
    </location>
</feature>
<sequence length="452" mass="45211">MTTTTAPRTGLSVPQGTALSIGAVLGTGVITLPALAAGIAGPASLVAWAALVLLSIPLASTFAAMGARFPDSGGVSTYVRRAFGPKASAAVGWCFYFAVPVGAPPASLMAGGYVSDAVGGGRTVTVTVAASLIVGVALMNAAGLRLSGRVQLGLTAVLATLMLFTIVAALPHARIVNLQPFAPHGWAAVGSAAALLVWGFAGWEAVASLAGDYRRPARDVPLATAIALGVVGTLYLALAATSLMVLGPATGSSEAPLSDLLAAGVGGEVRIVTAVVAVLLTVGAMNAYYAGGSRLGAALARDGALPAYLAKGSGAGEVPRRSLALIAVQSVLWLAATEVLHLGLTPLMLLATGCFTLVYVLGTGAAVRLLPRGTRAWWTAVVALTSVLGLLAMNGWHVGWALGVAAAAVGYQTWSARRRVVAGFAHDAQGDAEAARHAGRDAGQTCDLLLGA</sequence>
<organism evidence="7 8">
    <name type="scientific">Pedococcus bigeumensis</name>
    <dbReference type="NCBI Taxonomy" id="433644"/>
    <lineage>
        <taxon>Bacteria</taxon>
        <taxon>Bacillati</taxon>
        <taxon>Actinomycetota</taxon>
        <taxon>Actinomycetes</taxon>
        <taxon>Micrococcales</taxon>
        <taxon>Intrasporangiaceae</taxon>
        <taxon>Pedococcus</taxon>
    </lineage>
</organism>
<feature type="transmembrane region" description="Helical" evidence="6">
    <location>
        <begin position="18"/>
        <end position="39"/>
    </location>
</feature>
<keyword evidence="3 6" id="KW-0812">Transmembrane</keyword>
<dbReference type="RefSeq" id="WP_140737257.1">
    <property type="nucleotide sequence ID" value="NZ_RCZM01000001.1"/>
</dbReference>
<keyword evidence="4 6" id="KW-1133">Transmembrane helix</keyword>
<dbReference type="GO" id="GO:0005886">
    <property type="term" value="C:plasma membrane"/>
    <property type="evidence" value="ECO:0007669"/>
    <property type="project" value="UniProtKB-SubCell"/>
</dbReference>
<accession>A0A502D222</accession>
<comment type="subcellular location">
    <subcellularLocation>
        <location evidence="1">Cell membrane</location>
        <topology evidence="1">Multi-pass membrane protein</topology>
    </subcellularLocation>
</comment>
<dbReference type="PIRSF" id="PIRSF006060">
    <property type="entry name" value="AA_transporter"/>
    <property type="match status" value="1"/>
</dbReference>
<evidence type="ECO:0000256" key="2">
    <source>
        <dbReference type="ARBA" id="ARBA00022475"/>
    </source>
</evidence>
<keyword evidence="2" id="KW-1003">Cell membrane</keyword>
<dbReference type="PANTHER" id="PTHR42770:SF13">
    <property type="entry name" value="L-METHIONINE_BRANCHED-CHAIN AMINO ACID EXPORTER YJEH"/>
    <property type="match status" value="1"/>
</dbReference>
<feature type="transmembrane region" description="Helical" evidence="6">
    <location>
        <begin position="222"/>
        <end position="249"/>
    </location>
</feature>
<dbReference type="OrthoDB" id="9117841at2"/>
<dbReference type="InterPro" id="IPR050367">
    <property type="entry name" value="APC_superfamily"/>
</dbReference>
<protein>
    <submittedName>
        <fullName evidence="7">Amino acid permease</fullName>
    </submittedName>
</protein>
<dbReference type="Gene3D" id="1.20.1740.10">
    <property type="entry name" value="Amino acid/polyamine transporter I"/>
    <property type="match status" value="1"/>
</dbReference>
<proteinExistence type="predicted"/>
<dbReference type="Proteomes" id="UP000317722">
    <property type="component" value="Unassembled WGS sequence"/>
</dbReference>
<keyword evidence="8" id="KW-1185">Reference proteome</keyword>
<gene>
    <name evidence="7" type="ORF">EAH86_03890</name>
</gene>
<dbReference type="Pfam" id="PF13520">
    <property type="entry name" value="AA_permease_2"/>
    <property type="match status" value="1"/>
</dbReference>
<keyword evidence="5 6" id="KW-0472">Membrane</keyword>
<name>A0A502D222_9MICO</name>
<feature type="transmembrane region" description="Helical" evidence="6">
    <location>
        <begin position="154"/>
        <end position="173"/>
    </location>
</feature>
<feature type="transmembrane region" description="Helical" evidence="6">
    <location>
        <begin position="123"/>
        <end position="142"/>
    </location>
</feature>
<feature type="transmembrane region" description="Helical" evidence="6">
    <location>
        <begin position="185"/>
        <end position="210"/>
    </location>
</feature>
<evidence type="ECO:0000256" key="4">
    <source>
        <dbReference type="ARBA" id="ARBA00022989"/>
    </source>
</evidence>
<evidence type="ECO:0000313" key="8">
    <source>
        <dbReference type="Proteomes" id="UP000317722"/>
    </source>
</evidence>
<dbReference type="PANTHER" id="PTHR42770">
    <property type="entry name" value="AMINO ACID TRANSPORTER-RELATED"/>
    <property type="match status" value="1"/>
</dbReference>
<feature type="transmembrane region" description="Helical" evidence="6">
    <location>
        <begin position="376"/>
        <end position="392"/>
    </location>
</feature>
<feature type="transmembrane region" description="Helical" evidence="6">
    <location>
        <begin position="269"/>
        <end position="291"/>
    </location>
</feature>